<dbReference type="Proteomes" id="UP001157138">
    <property type="component" value="Unassembled WGS sequence"/>
</dbReference>
<gene>
    <name evidence="2" type="ORF">GCM10007938_42280</name>
</gene>
<evidence type="ECO:0000256" key="1">
    <source>
        <dbReference type="SAM" id="SignalP"/>
    </source>
</evidence>
<accession>A0ABQ6F4H6</accession>
<dbReference type="RefSeq" id="WP_284194268.1">
    <property type="nucleotide sequence ID" value="NZ_BSPW01000113.1"/>
</dbReference>
<evidence type="ECO:0000313" key="2">
    <source>
        <dbReference type="EMBL" id="GLT20443.1"/>
    </source>
</evidence>
<comment type="caution">
    <text evidence="2">The sequence shown here is derived from an EMBL/GenBank/DDBJ whole genome shotgun (WGS) entry which is preliminary data.</text>
</comment>
<reference evidence="3" key="1">
    <citation type="journal article" date="2019" name="Int. J. Syst. Evol. Microbiol.">
        <title>The Global Catalogue of Microorganisms (GCM) 10K type strain sequencing project: providing services to taxonomists for standard genome sequencing and annotation.</title>
        <authorList>
            <consortium name="The Broad Institute Genomics Platform"/>
            <consortium name="The Broad Institute Genome Sequencing Center for Infectious Disease"/>
            <person name="Wu L."/>
            <person name="Ma J."/>
        </authorList>
    </citation>
    <scope>NUCLEOTIDE SEQUENCE [LARGE SCALE GENOMIC DNA]</scope>
    <source>
        <strain evidence="3">NBRC 108723</strain>
    </source>
</reference>
<name>A0ABQ6F4H6_9VIBR</name>
<organism evidence="2 3">
    <name type="scientific">Vibrio zhanjiangensis</name>
    <dbReference type="NCBI Taxonomy" id="1046128"/>
    <lineage>
        <taxon>Bacteria</taxon>
        <taxon>Pseudomonadati</taxon>
        <taxon>Pseudomonadota</taxon>
        <taxon>Gammaproteobacteria</taxon>
        <taxon>Vibrionales</taxon>
        <taxon>Vibrionaceae</taxon>
        <taxon>Vibrio</taxon>
    </lineage>
</organism>
<sequence length="85" mass="9369">MKPFVKTVLVSFTLFSVFVLSAPKLAEFNSATPYVQQLFGVETVAQYIQLNKPESETIFGNYMGAAITVLSQNFALSVKIRSIST</sequence>
<protein>
    <submittedName>
        <fullName evidence="2">Uncharacterized protein</fullName>
    </submittedName>
</protein>
<dbReference type="EMBL" id="BSPW01000113">
    <property type="protein sequence ID" value="GLT20443.1"/>
    <property type="molecule type" value="Genomic_DNA"/>
</dbReference>
<proteinExistence type="predicted"/>
<evidence type="ECO:0000313" key="3">
    <source>
        <dbReference type="Proteomes" id="UP001157138"/>
    </source>
</evidence>
<feature type="chain" id="PRO_5045513387" evidence="1">
    <location>
        <begin position="22"/>
        <end position="85"/>
    </location>
</feature>
<feature type="signal peptide" evidence="1">
    <location>
        <begin position="1"/>
        <end position="21"/>
    </location>
</feature>
<keyword evidence="1" id="KW-0732">Signal</keyword>
<keyword evidence="3" id="KW-1185">Reference proteome</keyword>